<name>A0A1G6VZN7_9PSEU</name>
<keyword evidence="3" id="KW-1185">Reference proteome</keyword>
<evidence type="ECO:0000313" key="2">
    <source>
        <dbReference type="EMBL" id="SDD59031.1"/>
    </source>
</evidence>
<sequence>MSIEALNWALNHAPAFENEDPRKRPHLVLVLIGLANHADNRGRNAFPSNETLCRYTRLSESTVRRCLKRLLELGVIRLGDSRIQALQAKKRYRRSTVYDLAMSEVSYGPSNKGIREETDAHTSPAEASYQVDRGVTPAEEIGRMTPKPSLNHPGNRPQSIEDQVDESNDPPTSEPSSPAAELVAGLNFGKHPRPSQAQAADLARKVDAAAASGLTLIEIRRHAQAKLNQATTNAVAYLARGLDPDNLPISTPGMAHRPAPAARNAVRTTRSVEAEAAWQAARRALPSRHGTRPSAEVVPPADDTK</sequence>
<feature type="region of interest" description="Disordered" evidence="1">
    <location>
        <begin position="280"/>
        <end position="305"/>
    </location>
</feature>
<evidence type="ECO:0000256" key="1">
    <source>
        <dbReference type="SAM" id="MobiDB-lite"/>
    </source>
</evidence>
<accession>A0A1G6VZN7</accession>
<organism evidence="2 3">
    <name type="scientific">Actinokineospora iranica</name>
    <dbReference type="NCBI Taxonomy" id="1271860"/>
    <lineage>
        <taxon>Bacteria</taxon>
        <taxon>Bacillati</taxon>
        <taxon>Actinomycetota</taxon>
        <taxon>Actinomycetes</taxon>
        <taxon>Pseudonocardiales</taxon>
        <taxon>Pseudonocardiaceae</taxon>
        <taxon>Actinokineospora</taxon>
    </lineage>
</organism>
<evidence type="ECO:0000313" key="3">
    <source>
        <dbReference type="Proteomes" id="UP000199501"/>
    </source>
</evidence>
<dbReference type="Gene3D" id="1.10.10.10">
    <property type="entry name" value="Winged helix-like DNA-binding domain superfamily/Winged helix DNA-binding domain"/>
    <property type="match status" value="1"/>
</dbReference>
<feature type="compositionally biased region" description="Low complexity" evidence="1">
    <location>
        <begin position="170"/>
        <end position="179"/>
    </location>
</feature>
<dbReference type="STRING" id="1271860.SAMN05216174_113181"/>
<reference evidence="3" key="1">
    <citation type="submission" date="2016-10" db="EMBL/GenBank/DDBJ databases">
        <authorList>
            <person name="Varghese N."/>
            <person name="Submissions S."/>
        </authorList>
    </citation>
    <scope>NUCLEOTIDE SEQUENCE [LARGE SCALE GENOMIC DNA]</scope>
    <source>
        <strain evidence="3">IBRC-M 10403</strain>
    </source>
</reference>
<feature type="region of interest" description="Disordered" evidence="1">
    <location>
        <begin position="106"/>
        <end position="179"/>
    </location>
</feature>
<dbReference type="Proteomes" id="UP000199501">
    <property type="component" value="Unassembled WGS sequence"/>
</dbReference>
<dbReference type="AlphaFoldDB" id="A0A1G6VZN7"/>
<protein>
    <submittedName>
        <fullName evidence="2">Helix-turn-helix domain-containing protein</fullName>
    </submittedName>
</protein>
<dbReference type="Pfam" id="PF13730">
    <property type="entry name" value="HTH_36"/>
    <property type="match status" value="1"/>
</dbReference>
<proteinExistence type="predicted"/>
<dbReference type="EMBL" id="FMZZ01000013">
    <property type="protein sequence ID" value="SDD59031.1"/>
    <property type="molecule type" value="Genomic_DNA"/>
</dbReference>
<dbReference type="InterPro" id="IPR036388">
    <property type="entry name" value="WH-like_DNA-bd_sf"/>
</dbReference>
<gene>
    <name evidence="2" type="ORF">SAMN05216174_113181</name>
</gene>